<gene>
    <name evidence="1" type="ORF">BU25DRAFT_36347</name>
</gene>
<proteinExistence type="predicted"/>
<dbReference type="Proteomes" id="UP000799754">
    <property type="component" value="Unassembled WGS sequence"/>
</dbReference>
<sequence length="118" mass="12987">MLGIGERALERRGDCVCYPGRVDGGAPRRGRVPDAAHVRRRPPCSRSHLGCEEASSARDRPSLVPPSLQLQDALESSTQQHAAARRGTQRSSYVGSGRRPCYCQWPPRHCHTAPSMLE</sequence>
<reference evidence="1" key="1">
    <citation type="journal article" date="2020" name="Stud. Mycol.">
        <title>101 Dothideomycetes genomes: a test case for predicting lifestyles and emergence of pathogens.</title>
        <authorList>
            <person name="Haridas S."/>
            <person name="Albert R."/>
            <person name="Binder M."/>
            <person name="Bloem J."/>
            <person name="Labutti K."/>
            <person name="Salamov A."/>
            <person name="Andreopoulos B."/>
            <person name="Baker S."/>
            <person name="Barry K."/>
            <person name="Bills G."/>
            <person name="Bluhm B."/>
            <person name="Cannon C."/>
            <person name="Castanera R."/>
            <person name="Culley D."/>
            <person name="Daum C."/>
            <person name="Ezra D."/>
            <person name="Gonzalez J."/>
            <person name="Henrissat B."/>
            <person name="Kuo A."/>
            <person name="Liang C."/>
            <person name="Lipzen A."/>
            <person name="Lutzoni F."/>
            <person name="Magnuson J."/>
            <person name="Mondo S."/>
            <person name="Nolan M."/>
            <person name="Ohm R."/>
            <person name="Pangilinan J."/>
            <person name="Park H.-J."/>
            <person name="Ramirez L."/>
            <person name="Alfaro M."/>
            <person name="Sun H."/>
            <person name="Tritt A."/>
            <person name="Yoshinaga Y."/>
            <person name="Zwiers L.-H."/>
            <person name="Turgeon B."/>
            <person name="Goodwin S."/>
            <person name="Spatafora J."/>
            <person name="Crous P."/>
            <person name="Grigoriev I."/>
        </authorList>
    </citation>
    <scope>NUCLEOTIDE SEQUENCE</scope>
    <source>
        <strain evidence="1">CBS 525.71</strain>
    </source>
</reference>
<accession>A0ACB6S5Q8</accession>
<name>A0ACB6S5Q8_9PLEO</name>
<comment type="caution">
    <text evidence="1">The sequence shown here is derived from an EMBL/GenBank/DDBJ whole genome shotgun (WGS) entry which is preliminary data.</text>
</comment>
<dbReference type="EMBL" id="MU006713">
    <property type="protein sequence ID" value="KAF2628462.1"/>
    <property type="molecule type" value="Genomic_DNA"/>
</dbReference>
<keyword evidence="2" id="KW-1185">Reference proteome</keyword>
<evidence type="ECO:0000313" key="2">
    <source>
        <dbReference type="Proteomes" id="UP000799754"/>
    </source>
</evidence>
<organism evidence="1 2">
    <name type="scientific">Macroventuria anomochaeta</name>
    <dbReference type="NCBI Taxonomy" id="301207"/>
    <lineage>
        <taxon>Eukaryota</taxon>
        <taxon>Fungi</taxon>
        <taxon>Dikarya</taxon>
        <taxon>Ascomycota</taxon>
        <taxon>Pezizomycotina</taxon>
        <taxon>Dothideomycetes</taxon>
        <taxon>Pleosporomycetidae</taxon>
        <taxon>Pleosporales</taxon>
        <taxon>Pleosporineae</taxon>
        <taxon>Didymellaceae</taxon>
        <taxon>Macroventuria</taxon>
    </lineage>
</organism>
<evidence type="ECO:0000313" key="1">
    <source>
        <dbReference type="EMBL" id="KAF2628462.1"/>
    </source>
</evidence>
<protein>
    <submittedName>
        <fullName evidence="1">Uncharacterized protein</fullName>
    </submittedName>
</protein>